<protein>
    <submittedName>
        <fullName evidence="3">Tripartite tricarboxylate transporter TctB family protein</fullName>
    </submittedName>
</protein>
<keyword evidence="1" id="KW-0472">Membrane</keyword>
<gene>
    <name evidence="3" type="ORF">DI556_07240</name>
</gene>
<evidence type="ECO:0000313" key="4">
    <source>
        <dbReference type="Proteomes" id="UP000249185"/>
    </source>
</evidence>
<evidence type="ECO:0000259" key="2">
    <source>
        <dbReference type="Pfam" id="PF07331"/>
    </source>
</evidence>
<dbReference type="Proteomes" id="UP000249185">
    <property type="component" value="Unassembled WGS sequence"/>
</dbReference>
<dbReference type="Pfam" id="PF07331">
    <property type="entry name" value="TctB"/>
    <property type="match status" value="1"/>
</dbReference>
<comment type="caution">
    <text evidence="3">The sequence shown here is derived from an EMBL/GenBank/DDBJ whole genome shotgun (WGS) entry which is preliminary data.</text>
</comment>
<dbReference type="EMBL" id="QFPW01000004">
    <property type="protein sequence ID" value="PZQ50345.1"/>
    <property type="molecule type" value="Genomic_DNA"/>
</dbReference>
<feature type="transmembrane region" description="Helical" evidence="1">
    <location>
        <begin position="90"/>
        <end position="120"/>
    </location>
</feature>
<evidence type="ECO:0000313" key="3">
    <source>
        <dbReference type="EMBL" id="PZQ50345.1"/>
    </source>
</evidence>
<proteinExistence type="predicted"/>
<dbReference type="InterPro" id="IPR009936">
    <property type="entry name" value="DUF1468"/>
</dbReference>
<evidence type="ECO:0000256" key="1">
    <source>
        <dbReference type="SAM" id="Phobius"/>
    </source>
</evidence>
<keyword evidence="1" id="KW-1133">Transmembrane helix</keyword>
<organism evidence="3 4">
    <name type="scientific">Rhodovulum sulfidophilum</name>
    <name type="common">Rhodobacter sulfidophilus</name>
    <dbReference type="NCBI Taxonomy" id="35806"/>
    <lineage>
        <taxon>Bacteria</taxon>
        <taxon>Pseudomonadati</taxon>
        <taxon>Pseudomonadota</taxon>
        <taxon>Alphaproteobacteria</taxon>
        <taxon>Rhodobacterales</taxon>
        <taxon>Paracoccaceae</taxon>
        <taxon>Rhodovulum</taxon>
    </lineage>
</organism>
<accession>A0A2W5NHU8</accession>
<sequence>MSGSDPRGGAGDGRPDRAALVIAALLALLAAVIFWQTRAMPVAGQRTTIGPATSPYLVAAGLALLAVGHVFAAFRSGFPARDADRIGPMLWIVGGLVLQMALLRTAGFAIATGVMFAFAAKGFGRGPLWMTIPIGVVLALVVWLIFAGLLNLSLPAGPLEHLFL</sequence>
<feature type="transmembrane region" description="Helical" evidence="1">
    <location>
        <begin position="18"/>
        <end position="35"/>
    </location>
</feature>
<name>A0A2W5NHU8_RHOSU</name>
<feature type="transmembrane region" description="Helical" evidence="1">
    <location>
        <begin position="56"/>
        <end position="78"/>
    </location>
</feature>
<dbReference type="AlphaFoldDB" id="A0A2W5NHU8"/>
<feature type="transmembrane region" description="Helical" evidence="1">
    <location>
        <begin position="132"/>
        <end position="154"/>
    </location>
</feature>
<feature type="domain" description="DUF1468" evidence="2">
    <location>
        <begin position="21"/>
        <end position="155"/>
    </location>
</feature>
<keyword evidence="1" id="KW-0812">Transmembrane</keyword>
<reference evidence="3 4" key="1">
    <citation type="submission" date="2017-08" db="EMBL/GenBank/DDBJ databases">
        <title>Infants hospitalized years apart are colonized by the same room-sourced microbial strains.</title>
        <authorList>
            <person name="Brooks B."/>
            <person name="Olm M.R."/>
            <person name="Firek B.A."/>
            <person name="Baker R."/>
            <person name="Thomas B.C."/>
            <person name="Morowitz M.J."/>
            <person name="Banfield J.F."/>
        </authorList>
    </citation>
    <scope>NUCLEOTIDE SEQUENCE [LARGE SCALE GENOMIC DNA]</scope>
    <source>
        <strain evidence="3">S2_005_002_R2_34</strain>
    </source>
</reference>